<comment type="similarity">
    <text evidence="1">Belongs to the LysR transcriptional regulatory family.</text>
</comment>
<feature type="domain" description="HTH lysR-type" evidence="6">
    <location>
        <begin position="6"/>
        <end position="63"/>
    </location>
</feature>
<dbReference type="InterPro" id="IPR000847">
    <property type="entry name" value="LysR_HTH_N"/>
</dbReference>
<dbReference type="PROSITE" id="PS50931">
    <property type="entry name" value="HTH_LYSR"/>
    <property type="match status" value="1"/>
</dbReference>
<dbReference type="PRINTS" id="PR00039">
    <property type="entry name" value="HTHLYSR"/>
</dbReference>
<dbReference type="SUPFAM" id="SSF53850">
    <property type="entry name" value="Periplasmic binding protein-like II"/>
    <property type="match status" value="1"/>
</dbReference>
<dbReference type="InterPro" id="IPR036390">
    <property type="entry name" value="WH_DNA-bd_sf"/>
</dbReference>
<dbReference type="Gene3D" id="3.40.190.10">
    <property type="entry name" value="Periplasmic binding protein-like II"/>
    <property type="match status" value="2"/>
</dbReference>
<evidence type="ECO:0000259" key="6">
    <source>
        <dbReference type="PROSITE" id="PS50931"/>
    </source>
</evidence>
<dbReference type="Pfam" id="PF00126">
    <property type="entry name" value="HTH_1"/>
    <property type="match status" value="1"/>
</dbReference>
<evidence type="ECO:0000256" key="1">
    <source>
        <dbReference type="ARBA" id="ARBA00009437"/>
    </source>
</evidence>
<evidence type="ECO:0000313" key="8">
    <source>
        <dbReference type="Proteomes" id="UP000646738"/>
    </source>
</evidence>
<evidence type="ECO:0000256" key="5">
    <source>
        <dbReference type="SAM" id="MobiDB-lite"/>
    </source>
</evidence>
<dbReference type="Gene3D" id="1.10.10.10">
    <property type="entry name" value="Winged helix-like DNA-binding domain superfamily/Winged helix DNA-binding domain"/>
    <property type="match status" value="1"/>
</dbReference>
<dbReference type="Pfam" id="PF03466">
    <property type="entry name" value="LysR_substrate"/>
    <property type="match status" value="1"/>
</dbReference>
<evidence type="ECO:0000256" key="2">
    <source>
        <dbReference type="ARBA" id="ARBA00023015"/>
    </source>
</evidence>
<dbReference type="Proteomes" id="UP000646738">
    <property type="component" value="Unassembled WGS sequence"/>
</dbReference>
<reference evidence="8" key="1">
    <citation type="submission" date="2023-07" db="EMBL/GenBank/DDBJ databases">
        <title>Whole genome shotgun sequence of Streptomyces achromogenes subsp. rubradiris NBRC 14000.</title>
        <authorList>
            <person name="Komaki H."/>
            <person name="Tamura T."/>
        </authorList>
    </citation>
    <scope>NUCLEOTIDE SEQUENCE [LARGE SCALE GENOMIC DNA]</scope>
    <source>
        <strain evidence="8">NBRC 14000</strain>
    </source>
</reference>
<feature type="compositionally biased region" description="Basic and acidic residues" evidence="5">
    <location>
        <begin position="299"/>
        <end position="316"/>
    </location>
</feature>
<evidence type="ECO:0000313" key="7">
    <source>
        <dbReference type="EMBL" id="GHI54423.1"/>
    </source>
</evidence>
<gene>
    <name evidence="7" type="ORF">Srubr_42690</name>
</gene>
<evidence type="ECO:0000256" key="3">
    <source>
        <dbReference type="ARBA" id="ARBA00023125"/>
    </source>
</evidence>
<dbReference type="PANTHER" id="PTHR30346:SF0">
    <property type="entry name" value="HCA OPERON TRANSCRIPTIONAL ACTIVATOR HCAR"/>
    <property type="match status" value="1"/>
</dbReference>
<feature type="region of interest" description="Disordered" evidence="5">
    <location>
        <begin position="299"/>
        <end position="325"/>
    </location>
</feature>
<name>A0ABQ3RF03_STRRR</name>
<dbReference type="InterPro" id="IPR005119">
    <property type="entry name" value="LysR_subst-bd"/>
</dbReference>
<keyword evidence="2" id="KW-0805">Transcription regulation</keyword>
<proteinExistence type="inferred from homology"/>
<dbReference type="PANTHER" id="PTHR30346">
    <property type="entry name" value="TRANSCRIPTIONAL DUAL REGULATOR HCAR-RELATED"/>
    <property type="match status" value="1"/>
</dbReference>
<dbReference type="RefSeq" id="WP_189990441.1">
    <property type="nucleotide sequence ID" value="NZ_BNCB01000002.1"/>
</dbReference>
<evidence type="ECO:0000256" key="4">
    <source>
        <dbReference type="ARBA" id="ARBA00023163"/>
    </source>
</evidence>
<dbReference type="InterPro" id="IPR036388">
    <property type="entry name" value="WH-like_DNA-bd_sf"/>
</dbReference>
<dbReference type="SUPFAM" id="SSF46785">
    <property type="entry name" value="Winged helix' DNA-binding domain"/>
    <property type="match status" value="1"/>
</dbReference>
<keyword evidence="4" id="KW-0804">Transcription</keyword>
<keyword evidence="3" id="KW-0238">DNA-binding</keyword>
<dbReference type="EMBL" id="BNEA01000015">
    <property type="protein sequence ID" value="GHI54423.1"/>
    <property type="molecule type" value="Genomic_DNA"/>
</dbReference>
<keyword evidence="8" id="KW-1185">Reference proteome</keyword>
<accession>A0ABQ3RF03</accession>
<organism evidence="7 8">
    <name type="scientific">Streptomyces rubradiris</name>
    <name type="common">Streptomyces achromogenes subsp. rubradiris</name>
    <dbReference type="NCBI Taxonomy" id="285531"/>
    <lineage>
        <taxon>Bacteria</taxon>
        <taxon>Bacillati</taxon>
        <taxon>Actinomycetota</taxon>
        <taxon>Actinomycetes</taxon>
        <taxon>Kitasatosporales</taxon>
        <taxon>Streptomycetaceae</taxon>
        <taxon>Streptomyces</taxon>
    </lineage>
</organism>
<sequence length="325" mass="34863">MNGSDLELRDLRYFVAVAEELNFKRAAERLGITQPPLSRAIQTLERRLGVALLIRTTRRAELTDAGRTLLRESRHVLDAAEAAVRRTTRAAQTAGELVVAVKPGGHAGLLKDIVAAYEAVPGAVPVRMALGGWGEQSAMLRAGHADVALVRDLFDTRGLDHEVVVAEPRLAVLRRDHPLAGADVLTRRQLLHLPVPYWPGASPRLARYRAALDLLPGAEEAPRGPRAADLVQLLEIVAMGECVAFLSASTAGQYPHADLVHVPVVDISPSVVSVAWPQEARSRAVAEFVAAALRVAARETGRGEARGDTTRGDAHGDTPPGDAPW</sequence>
<comment type="caution">
    <text evidence="7">The sequence shown here is derived from an EMBL/GenBank/DDBJ whole genome shotgun (WGS) entry which is preliminary data.</text>
</comment>
<protein>
    <submittedName>
        <fullName evidence="7">LysR family transcriptional regulator</fullName>
    </submittedName>
</protein>